<dbReference type="Proteomes" id="UP000054248">
    <property type="component" value="Unassembled WGS sequence"/>
</dbReference>
<gene>
    <name evidence="1" type="ORF">M407DRAFT_47932</name>
</gene>
<accession>A0A0C3Q0R3</accession>
<dbReference type="EMBL" id="KN823921">
    <property type="protein sequence ID" value="KIO15614.1"/>
    <property type="molecule type" value="Genomic_DNA"/>
</dbReference>
<organism evidence="1 2">
    <name type="scientific">Tulasnella calospora MUT 4182</name>
    <dbReference type="NCBI Taxonomy" id="1051891"/>
    <lineage>
        <taxon>Eukaryota</taxon>
        <taxon>Fungi</taxon>
        <taxon>Dikarya</taxon>
        <taxon>Basidiomycota</taxon>
        <taxon>Agaricomycotina</taxon>
        <taxon>Agaricomycetes</taxon>
        <taxon>Cantharellales</taxon>
        <taxon>Tulasnellaceae</taxon>
        <taxon>Tulasnella</taxon>
    </lineage>
</organism>
<evidence type="ECO:0000313" key="2">
    <source>
        <dbReference type="Proteomes" id="UP000054248"/>
    </source>
</evidence>
<name>A0A0C3Q0R3_9AGAM</name>
<protein>
    <submittedName>
        <fullName evidence="1">Uncharacterized protein</fullName>
    </submittedName>
</protein>
<evidence type="ECO:0000313" key="1">
    <source>
        <dbReference type="EMBL" id="KIO15614.1"/>
    </source>
</evidence>
<feature type="non-terminal residue" evidence="1">
    <location>
        <position position="1"/>
    </location>
</feature>
<keyword evidence="2" id="KW-1185">Reference proteome</keyword>
<feature type="non-terminal residue" evidence="1">
    <location>
        <position position="75"/>
    </location>
</feature>
<dbReference type="AlphaFoldDB" id="A0A0C3Q0R3"/>
<proteinExistence type="predicted"/>
<reference evidence="2" key="2">
    <citation type="submission" date="2015-01" db="EMBL/GenBank/DDBJ databases">
        <title>Evolutionary Origins and Diversification of the Mycorrhizal Mutualists.</title>
        <authorList>
            <consortium name="DOE Joint Genome Institute"/>
            <consortium name="Mycorrhizal Genomics Consortium"/>
            <person name="Kohler A."/>
            <person name="Kuo A."/>
            <person name="Nagy L.G."/>
            <person name="Floudas D."/>
            <person name="Copeland A."/>
            <person name="Barry K.W."/>
            <person name="Cichocki N."/>
            <person name="Veneault-Fourrey C."/>
            <person name="LaButti K."/>
            <person name="Lindquist E.A."/>
            <person name="Lipzen A."/>
            <person name="Lundell T."/>
            <person name="Morin E."/>
            <person name="Murat C."/>
            <person name="Riley R."/>
            <person name="Ohm R."/>
            <person name="Sun H."/>
            <person name="Tunlid A."/>
            <person name="Henrissat B."/>
            <person name="Grigoriev I.V."/>
            <person name="Hibbett D.S."/>
            <person name="Martin F."/>
        </authorList>
    </citation>
    <scope>NUCLEOTIDE SEQUENCE [LARGE SCALE GENOMIC DNA]</scope>
    <source>
        <strain evidence="2">MUT 4182</strain>
    </source>
</reference>
<sequence length="75" mass="8387">TDYKSQGRTLDSAIIDLTGHRGAGSLQSIYVMLSRVRSLSGLALLRPFYSNKLTQNLQAEFRTEFSRLKGLHIST</sequence>
<dbReference type="HOGENOM" id="CLU_001324_10_1_1"/>
<reference evidence="1 2" key="1">
    <citation type="submission" date="2014-04" db="EMBL/GenBank/DDBJ databases">
        <authorList>
            <consortium name="DOE Joint Genome Institute"/>
            <person name="Kuo A."/>
            <person name="Girlanda M."/>
            <person name="Perotto S."/>
            <person name="Kohler A."/>
            <person name="Nagy L.G."/>
            <person name="Floudas D."/>
            <person name="Copeland A."/>
            <person name="Barry K.W."/>
            <person name="Cichocki N."/>
            <person name="Veneault-Fourrey C."/>
            <person name="LaButti K."/>
            <person name="Lindquist E.A."/>
            <person name="Lipzen A."/>
            <person name="Lundell T."/>
            <person name="Morin E."/>
            <person name="Murat C."/>
            <person name="Sun H."/>
            <person name="Tunlid A."/>
            <person name="Henrissat B."/>
            <person name="Grigoriev I.V."/>
            <person name="Hibbett D.S."/>
            <person name="Martin F."/>
            <person name="Nordberg H.P."/>
            <person name="Cantor M.N."/>
            <person name="Hua S.X."/>
        </authorList>
    </citation>
    <scope>NUCLEOTIDE SEQUENCE [LARGE SCALE GENOMIC DNA]</scope>
    <source>
        <strain evidence="1 2">MUT 4182</strain>
    </source>
</reference>
<dbReference type="OrthoDB" id="432234at2759"/>